<dbReference type="AlphaFoldDB" id="A0A0D0AHX4"/>
<protein>
    <submittedName>
        <fullName evidence="1">Uncharacterized protein</fullName>
    </submittedName>
</protein>
<proteinExistence type="predicted"/>
<evidence type="ECO:0000313" key="1">
    <source>
        <dbReference type="EMBL" id="KIK31613.1"/>
    </source>
</evidence>
<reference evidence="1 2" key="1">
    <citation type="submission" date="2014-04" db="EMBL/GenBank/DDBJ databases">
        <authorList>
            <consortium name="DOE Joint Genome Institute"/>
            <person name="Kuo A."/>
            <person name="Ruytinx J."/>
            <person name="Rineau F."/>
            <person name="Colpaert J."/>
            <person name="Kohler A."/>
            <person name="Nagy L.G."/>
            <person name="Floudas D."/>
            <person name="Copeland A."/>
            <person name="Barry K.W."/>
            <person name="Cichocki N."/>
            <person name="Veneault-Fourrey C."/>
            <person name="LaButti K."/>
            <person name="Lindquist E.A."/>
            <person name="Lipzen A."/>
            <person name="Lundell T."/>
            <person name="Morin E."/>
            <person name="Murat C."/>
            <person name="Sun H."/>
            <person name="Tunlid A."/>
            <person name="Henrissat B."/>
            <person name="Grigoriev I.V."/>
            <person name="Hibbett D.S."/>
            <person name="Martin F."/>
            <person name="Nordberg H.P."/>
            <person name="Cantor M.N."/>
            <person name="Hua S.X."/>
        </authorList>
    </citation>
    <scope>NUCLEOTIDE SEQUENCE [LARGE SCALE GENOMIC DNA]</scope>
    <source>
        <strain evidence="1 2">UH-Slu-Lm8-n1</strain>
    </source>
</reference>
<dbReference type="Proteomes" id="UP000054485">
    <property type="component" value="Unassembled WGS sequence"/>
</dbReference>
<accession>A0A0D0AHX4</accession>
<feature type="non-terminal residue" evidence="1">
    <location>
        <position position="136"/>
    </location>
</feature>
<dbReference type="HOGENOM" id="CLU_1880482_0_0_1"/>
<sequence>MVNKLMLELLACTGSWKCVIFGISNHTDNTFGDPFVGYEGKKKAYIATQINHSETKFLDIVLGPFKDLINRAVESYLWLFCCGAIVNNSESFANLKTSVLQHQLSATVAFNAVHFQPSFTSHLLVAFINHTFPLML</sequence>
<keyword evidence="2" id="KW-1185">Reference proteome</keyword>
<reference evidence="2" key="2">
    <citation type="submission" date="2015-01" db="EMBL/GenBank/DDBJ databases">
        <title>Evolutionary Origins and Diversification of the Mycorrhizal Mutualists.</title>
        <authorList>
            <consortium name="DOE Joint Genome Institute"/>
            <consortium name="Mycorrhizal Genomics Consortium"/>
            <person name="Kohler A."/>
            <person name="Kuo A."/>
            <person name="Nagy L.G."/>
            <person name="Floudas D."/>
            <person name="Copeland A."/>
            <person name="Barry K.W."/>
            <person name="Cichocki N."/>
            <person name="Veneault-Fourrey C."/>
            <person name="LaButti K."/>
            <person name="Lindquist E.A."/>
            <person name="Lipzen A."/>
            <person name="Lundell T."/>
            <person name="Morin E."/>
            <person name="Murat C."/>
            <person name="Riley R."/>
            <person name="Ohm R."/>
            <person name="Sun H."/>
            <person name="Tunlid A."/>
            <person name="Henrissat B."/>
            <person name="Grigoriev I.V."/>
            <person name="Hibbett D.S."/>
            <person name="Martin F."/>
        </authorList>
    </citation>
    <scope>NUCLEOTIDE SEQUENCE [LARGE SCALE GENOMIC DNA]</scope>
    <source>
        <strain evidence="2">UH-Slu-Lm8-n1</strain>
    </source>
</reference>
<evidence type="ECO:0000313" key="2">
    <source>
        <dbReference type="Proteomes" id="UP000054485"/>
    </source>
</evidence>
<dbReference type="OrthoDB" id="2652344at2759"/>
<dbReference type="STRING" id="930992.A0A0D0AHX4"/>
<organism evidence="1 2">
    <name type="scientific">Suillus luteus UH-Slu-Lm8-n1</name>
    <dbReference type="NCBI Taxonomy" id="930992"/>
    <lineage>
        <taxon>Eukaryota</taxon>
        <taxon>Fungi</taxon>
        <taxon>Dikarya</taxon>
        <taxon>Basidiomycota</taxon>
        <taxon>Agaricomycotina</taxon>
        <taxon>Agaricomycetes</taxon>
        <taxon>Agaricomycetidae</taxon>
        <taxon>Boletales</taxon>
        <taxon>Suillineae</taxon>
        <taxon>Suillaceae</taxon>
        <taxon>Suillus</taxon>
    </lineage>
</organism>
<gene>
    <name evidence="1" type="ORF">CY34DRAFT_111308</name>
</gene>
<dbReference type="InParanoid" id="A0A0D0AHX4"/>
<dbReference type="EMBL" id="KN836826">
    <property type="protein sequence ID" value="KIK31613.1"/>
    <property type="molecule type" value="Genomic_DNA"/>
</dbReference>
<name>A0A0D0AHX4_9AGAM</name>